<dbReference type="STRING" id="1397694.GCA_000702585_01411"/>
<dbReference type="PANTHER" id="PTHR43434:SF26">
    <property type="entry name" value="PYROPHOSPHATASE PPAX"/>
    <property type="match status" value="1"/>
</dbReference>
<dbReference type="Gene3D" id="1.10.150.240">
    <property type="entry name" value="Putative phosphatase, domain 2"/>
    <property type="match status" value="1"/>
</dbReference>
<dbReference type="InterPro" id="IPR036412">
    <property type="entry name" value="HAD-like_sf"/>
</dbReference>
<dbReference type="OrthoDB" id="9807630at2"/>
<protein>
    <submittedName>
        <fullName evidence="1">Pyrophosphatase ppaX</fullName>
        <ecNumber evidence="1">3.6.1.1</ecNumber>
    </submittedName>
</protein>
<keyword evidence="1" id="KW-0378">Hydrolase</keyword>
<dbReference type="RefSeq" id="WP_029693658.1">
    <property type="nucleotide sequence ID" value="NZ_UGGP01000001.1"/>
</dbReference>
<dbReference type="PANTHER" id="PTHR43434">
    <property type="entry name" value="PHOSPHOGLYCOLATE PHOSPHATASE"/>
    <property type="match status" value="1"/>
</dbReference>
<dbReference type="SUPFAM" id="SSF56784">
    <property type="entry name" value="HAD-like"/>
    <property type="match status" value="1"/>
</dbReference>
<dbReference type="FunFam" id="3.40.50.1000:FF:000022">
    <property type="entry name" value="Phosphoglycolate phosphatase"/>
    <property type="match status" value="1"/>
</dbReference>
<dbReference type="GO" id="GO:0008967">
    <property type="term" value="F:phosphoglycolate phosphatase activity"/>
    <property type="evidence" value="ECO:0007669"/>
    <property type="project" value="TreeGrafter"/>
</dbReference>
<dbReference type="SFLD" id="SFLDG01129">
    <property type="entry name" value="C1.5:_HAD__Beta-PGM__Phosphata"/>
    <property type="match status" value="1"/>
</dbReference>
<name>A0A377FRW2_9BACL</name>
<dbReference type="InterPro" id="IPR023214">
    <property type="entry name" value="HAD_sf"/>
</dbReference>
<dbReference type="NCBIfam" id="TIGR01549">
    <property type="entry name" value="HAD-SF-IA-v1"/>
    <property type="match status" value="1"/>
</dbReference>
<accession>A0A377FRW2</accession>
<reference evidence="1 2" key="1">
    <citation type="submission" date="2018-06" db="EMBL/GenBank/DDBJ databases">
        <authorList>
            <consortium name="Pathogen Informatics"/>
            <person name="Doyle S."/>
        </authorList>
    </citation>
    <scope>NUCLEOTIDE SEQUENCE [LARGE SCALE GENOMIC DNA]</scope>
    <source>
        <strain evidence="1 2">NCTC13163</strain>
    </source>
</reference>
<dbReference type="NCBIfam" id="TIGR01509">
    <property type="entry name" value="HAD-SF-IA-v3"/>
    <property type="match status" value="1"/>
</dbReference>
<dbReference type="SFLD" id="SFLDS00003">
    <property type="entry name" value="Haloacid_Dehalogenase"/>
    <property type="match status" value="1"/>
</dbReference>
<evidence type="ECO:0000313" key="2">
    <source>
        <dbReference type="Proteomes" id="UP000254060"/>
    </source>
</evidence>
<dbReference type="InterPro" id="IPR006439">
    <property type="entry name" value="HAD-SF_hydro_IA"/>
</dbReference>
<evidence type="ECO:0000313" key="1">
    <source>
        <dbReference type="EMBL" id="STO07549.1"/>
    </source>
</evidence>
<gene>
    <name evidence="1" type="primary">ppaX</name>
    <name evidence="1" type="ORF">NCTC13163_00897</name>
</gene>
<proteinExistence type="predicted"/>
<dbReference type="AlphaFoldDB" id="A0A377FRW2"/>
<organism evidence="1 2">
    <name type="scientific">Exiguobacterium aurantiacum</name>
    <dbReference type="NCBI Taxonomy" id="33987"/>
    <lineage>
        <taxon>Bacteria</taxon>
        <taxon>Bacillati</taxon>
        <taxon>Bacillota</taxon>
        <taxon>Bacilli</taxon>
        <taxon>Bacillales</taxon>
        <taxon>Bacillales Family XII. Incertae Sedis</taxon>
        <taxon>Exiguobacterium</taxon>
    </lineage>
</organism>
<dbReference type="EC" id="3.6.1.1" evidence="1"/>
<dbReference type="InterPro" id="IPR041492">
    <property type="entry name" value="HAD_2"/>
</dbReference>
<sequence>MDTLLFDLDGTLLDTNPLILASFRHTLSYYFPEQTYRDEDLYPFIGPTLEKSFRELNEPEWKEMQAFYRSFNIAMHDALVAEYPGVIDGLHRLHAKGYKLGVVTSKGRPVVEHGLRLFNIDHLFGVVVTADDVENEKPHAEPVEQALRALGSTADRAVMVGDNDTDIFSGKNAGTKTVAVGWALKGRAFLESLEPDVIIESMEHFEAWLDEVTVHA</sequence>
<dbReference type="Gene3D" id="3.40.50.1000">
    <property type="entry name" value="HAD superfamily/HAD-like"/>
    <property type="match status" value="1"/>
</dbReference>
<dbReference type="GO" id="GO:0004427">
    <property type="term" value="F:inorganic diphosphate phosphatase activity"/>
    <property type="evidence" value="ECO:0007669"/>
    <property type="project" value="UniProtKB-EC"/>
</dbReference>
<dbReference type="GO" id="GO:0006281">
    <property type="term" value="P:DNA repair"/>
    <property type="evidence" value="ECO:0007669"/>
    <property type="project" value="TreeGrafter"/>
</dbReference>
<dbReference type="SFLD" id="SFLDG01135">
    <property type="entry name" value="C1.5.6:_HAD__Beta-PGM__Phospha"/>
    <property type="match status" value="1"/>
</dbReference>
<dbReference type="InterPro" id="IPR050155">
    <property type="entry name" value="HAD-like_hydrolase_sf"/>
</dbReference>
<dbReference type="Proteomes" id="UP000254060">
    <property type="component" value="Unassembled WGS sequence"/>
</dbReference>
<dbReference type="EMBL" id="UGGP01000001">
    <property type="protein sequence ID" value="STO07549.1"/>
    <property type="molecule type" value="Genomic_DNA"/>
</dbReference>
<dbReference type="Pfam" id="PF13419">
    <property type="entry name" value="HAD_2"/>
    <property type="match status" value="1"/>
</dbReference>
<dbReference type="GO" id="GO:0005829">
    <property type="term" value="C:cytosol"/>
    <property type="evidence" value="ECO:0007669"/>
    <property type="project" value="TreeGrafter"/>
</dbReference>
<dbReference type="InterPro" id="IPR023198">
    <property type="entry name" value="PGP-like_dom2"/>
</dbReference>
<dbReference type="NCBIfam" id="NF009804">
    <property type="entry name" value="PRK13288.1"/>
    <property type="match status" value="1"/>
</dbReference>